<dbReference type="Pfam" id="PF12704">
    <property type="entry name" value="MacB_PCD"/>
    <property type="match status" value="1"/>
</dbReference>
<dbReference type="RefSeq" id="WP_013650034.1">
    <property type="nucleotide sequence ID" value="NZ_CGBR01000005.1"/>
</dbReference>
<dbReference type="InterPro" id="IPR011925">
    <property type="entry name" value="LolCE_TM"/>
</dbReference>
<comment type="subcellular location">
    <subcellularLocation>
        <location evidence="1">Cell membrane</location>
        <topology evidence="1">Multi-pass membrane protein</topology>
    </subcellularLocation>
</comment>
<evidence type="ECO:0000256" key="2">
    <source>
        <dbReference type="ARBA" id="ARBA00005236"/>
    </source>
</evidence>
<dbReference type="GO" id="GO:0044874">
    <property type="term" value="P:lipoprotein localization to outer membrane"/>
    <property type="evidence" value="ECO:0007669"/>
    <property type="project" value="TreeGrafter"/>
</dbReference>
<keyword evidence="7 8" id="KW-0472">Membrane</keyword>
<evidence type="ECO:0000313" key="14">
    <source>
        <dbReference type="Proteomes" id="UP000048841"/>
    </source>
</evidence>
<reference evidence="12 13" key="1">
    <citation type="submission" date="2015-03" db="EMBL/GenBank/DDBJ databases">
        <authorList>
            <consortium name="Pathogen Informatics"/>
            <person name="Murphy D."/>
        </authorList>
    </citation>
    <scope>NUCLEOTIDE SEQUENCE [LARGE SCALE GENOMIC DNA]</scope>
    <source>
        <strain evidence="12 13">IP05342</strain>
    </source>
</reference>
<evidence type="ECO:0000259" key="10">
    <source>
        <dbReference type="Pfam" id="PF12704"/>
    </source>
</evidence>
<comment type="similarity">
    <text evidence="2">Belongs to the ABC-4 integral membrane protein family. LolC/E subfamily.</text>
</comment>
<keyword evidence="5 8" id="KW-0812">Transmembrane</keyword>
<dbReference type="NCBIfam" id="NF008076">
    <property type="entry name" value="PRK10814.1"/>
    <property type="match status" value="1"/>
</dbReference>
<dbReference type="InterPro" id="IPR025857">
    <property type="entry name" value="MacB_PCD"/>
</dbReference>
<dbReference type="GO" id="GO:0042953">
    <property type="term" value="P:lipoprotein transport"/>
    <property type="evidence" value="ECO:0007669"/>
    <property type="project" value="InterPro"/>
</dbReference>
<evidence type="ECO:0000259" key="9">
    <source>
        <dbReference type="Pfam" id="PF02687"/>
    </source>
</evidence>
<evidence type="ECO:0000313" key="11">
    <source>
        <dbReference type="EMBL" id="CFQ56935.1"/>
    </source>
</evidence>
<evidence type="ECO:0000256" key="7">
    <source>
        <dbReference type="ARBA" id="ARBA00023136"/>
    </source>
</evidence>
<feature type="transmembrane region" description="Helical" evidence="8">
    <location>
        <begin position="313"/>
        <end position="341"/>
    </location>
</feature>
<dbReference type="InterPro" id="IPR003838">
    <property type="entry name" value="ABC3_permease_C"/>
</dbReference>
<evidence type="ECO:0000256" key="8">
    <source>
        <dbReference type="SAM" id="Phobius"/>
    </source>
</evidence>
<dbReference type="Proteomes" id="UP000041601">
    <property type="component" value="Unassembled WGS sequence"/>
</dbReference>
<keyword evidence="4" id="KW-1003">Cell membrane</keyword>
<proteinExistence type="inferred from homology"/>
<evidence type="ECO:0000256" key="4">
    <source>
        <dbReference type="ARBA" id="ARBA00022475"/>
    </source>
</evidence>
<keyword evidence="11" id="KW-0449">Lipoprotein</keyword>
<dbReference type="EMBL" id="CPXJ01000008">
    <property type="protein sequence ID" value="CND31376.1"/>
    <property type="molecule type" value="Genomic_DNA"/>
</dbReference>
<dbReference type="PANTHER" id="PTHR30489">
    <property type="entry name" value="LIPOPROTEIN-RELEASING SYSTEM TRANSMEMBRANE PROTEIN LOLE"/>
    <property type="match status" value="1"/>
</dbReference>
<keyword evidence="3" id="KW-0813">Transport</keyword>
<evidence type="ECO:0000313" key="13">
    <source>
        <dbReference type="Proteomes" id="UP000041601"/>
    </source>
</evidence>
<accession>A0A0E1NJD1</accession>
<dbReference type="PATRIC" id="fig|630.129.peg.2533"/>
<keyword evidence="13" id="KW-1185">Reference proteome</keyword>
<feature type="transmembrane region" description="Helical" evidence="8">
    <location>
        <begin position="25"/>
        <end position="48"/>
    </location>
</feature>
<feature type="transmembrane region" description="Helical" evidence="8">
    <location>
        <begin position="267"/>
        <end position="292"/>
    </location>
</feature>
<feature type="domain" description="ABC3 transporter permease C-terminal" evidence="9">
    <location>
        <begin position="271"/>
        <end position="393"/>
    </location>
</feature>
<evidence type="ECO:0000256" key="5">
    <source>
        <dbReference type="ARBA" id="ARBA00022692"/>
    </source>
</evidence>
<feature type="domain" description="MacB-like periplasmic core" evidence="10">
    <location>
        <begin position="27"/>
        <end position="213"/>
    </location>
</feature>
<dbReference type="GO" id="GO:0098797">
    <property type="term" value="C:plasma membrane protein complex"/>
    <property type="evidence" value="ECO:0007669"/>
    <property type="project" value="TreeGrafter"/>
</dbReference>
<evidence type="ECO:0000313" key="12">
    <source>
        <dbReference type="EMBL" id="CND31376.1"/>
    </source>
</evidence>
<dbReference type="Proteomes" id="UP000048841">
    <property type="component" value="Unassembled WGS sequence"/>
</dbReference>
<gene>
    <name evidence="11" type="primary">lolC</name>
    <name evidence="11" type="ORF">ERS137941_01075</name>
    <name evidence="12" type="ORF">ERS137959_00847</name>
</gene>
<dbReference type="KEGG" id="yet:CH48_4121"/>
<evidence type="ECO:0000256" key="3">
    <source>
        <dbReference type="ARBA" id="ARBA00022448"/>
    </source>
</evidence>
<evidence type="ECO:0000256" key="1">
    <source>
        <dbReference type="ARBA" id="ARBA00004651"/>
    </source>
</evidence>
<keyword evidence="6 8" id="KW-1133">Transmembrane helix</keyword>
<protein>
    <submittedName>
        <fullName evidence="11">Outer membrane-specific lipoprotein transporter subunit LolC</fullName>
    </submittedName>
</protein>
<name>A0A0E1NJD1_YEREN</name>
<feature type="transmembrane region" description="Helical" evidence="8">
    <location>
        <begin position="361"/>
        <end position="383"/>
    </location>
</feature>
<dbReference type="InterPro" id="IPR051447">
    <property type="entry name" value="Lipoprotein-release_system"/>
</dbReference>
<dbReference type="Pfam" id="PF02687">
    <property type="entry name" value="FtsX"/>
    <property type="match status" value="1"/>
</dbReference>
<reference evidence="11 14" key="2">
    <citation type="submission" date="2015-03" db="EMBL/GenBank/DDBJ databases">
        <authorList>
            <person name="Murphy D."/>
        </authorList>
    </citation>
    <scope>NUCLEOTIDE SEQUENCE [LARGE SCALE GENOMIC DNA]</scope>
    <source>
        <strain evidence="11 14">IP26249</strain>
    </source>
</reference>
<dbReference type="NCBIfam" id="TIGR02212">
    <property type="entry name" value="lolCE"/>
    <property type="match status" value="1"/>
</dbReference>
<dbReference type="EMBL" id="CGBR01000005">
    <property type="protein sequence ID" value="CFQ56935.1"/>
    <property type="molecule type" value="Genomic_DNA"/>
</dbReference>
<dbReference type="PANTHER" id="PTHR30489:SF8">
    <property type="entry name" value="LIPOPROTEIN-RELEASING SYSTEM TRANSMEMBRANE PROTEIN LOLC"/>
    <property type="match status" value="1"/>
</dbReference>
<organism evidence="11 14">
    <name type="scientific">Yersinia enterocolitica</name>
    <dbReference type="NCBI Taxonomy" id="630"/>
    <lineage>
        <taxon>Bacteria</taxon>
        <taxon>Pseudomonadati</taxon>
        <taxon>Pseudomonadota</taxon>
        <taxon>Gammaproteobacteria</taxon>
        <taxon>Enterobacterales</taxon>
        <taxon>Yersiniaceae</taxon>
        <taxon>Yersinia</taxon>
    </lineage>
</organism>
<sequence>MYQPVALFIGLRYMRGRASDRFGRFVSWLSTIGITLGVMALITVLSVMNGFERDLQNNILGMMPQALITTPQGSLDPNKIPASSLKSLTGVTDIVPLTTADVVLQSARNLSAGVMLGVDPNQHEPLADYLVNVHLKDLQPGSYNMILGEKLAGQLGVKRGETLRLMVPSASQFTPMGRIPSQRLFNVIGTFAADSEVDGYQMLVNQQDASRLMRYPAGNITGWRLFLSQPLSVDSLSQQTLPEGTVWKDWRERKGELFQAVRMEKNMMGLLLSLIIAVAAFNIITSLGLLVMEKQGEVAILQTQGLSRRQIMLVFMVQGASAGVIGALFGAGLGILLASQLNTIIPVLGLLIDGATLPVEINPVQVTVIALLAMAIALLSTLYPSWRAAAAQPAEALRYE</sequence>
<dbReference type="AlphaFoldDB" id="A0A0E1NJD1"/>
<evidence type="ECO:0000256" key="6">
    <source>
        <dbReference type="ARBA" id="ARBA00022989"/>
    </source>
</evidence>